<evidence type="ECO:0000256" key="1">
    <source>
        <dbReference type="ARBA" id="ARBA00023002"/>
    </source>
</evidence>
<evidence type="ECO:0000313" key="4">
    <source>
        <dbReference type="Proteomes" id="UP000295431"/>
    </source>
</evidence>
<dbReference type="GO" id="GO:0016491">
    <property type="term" value="F:oxidoreductase activity"/>
    <property type="evidence" value="ECO:0007669"/>
    <property type="project" value="UniProtKB-KW"/>
</dbReference>
<dbReference type="PANTHER" id="PTHR13847">
    <property type="entry name" value="SARCOSINE DEHYDROGENASE-RELATED"/>
    <property type="match status" value="1"/>
</dbReference>
<feature type="domain" description="FAD dependent oxidoreductase" evidence="2">
    <location>
        <begin position="50"/>
        <end position="398"/>
    </location>
</feature>
<evidence type="ECO:0000259" key="2">
    <source>
        <dbReference type="Pfam" id="PF01266"/>
    </source>
</evidence>
<keyword evidence="1" id="KW-0560">Oxidoreductase</keyword>
<dbReference type="GO" id="GO:0005737">
    <property type="term" value="C:cytoplasm"/>
    <property type="evidence" value="ECO:0007669"/>
    <property type="project" value="TreeGrafter"/>
</dbReference>
<dbReference type="Gene3D" id="3.30.9.10">
    <property type="entry name" value="D-Amino Acid Oxidase, subunit A, domain 2"/>
    <property type="match status" value="1"/>
</dbReference>
<comment type="caution">
    <text evidence="3">The sequence shown here is derived from an EMBL/GenBank/DDBJ whole genome shotgun (WGS) entry which is preliminary data.</text>
</comment>
<dbReference type="EMBL" id="SMJW01000269">
    <property type="protein sequence ID" value="TDC06417.1"/>
    <property type="molecule type" value="Genomic_DNA"/>
</dbReference>
<accession>A0A4R4NGH4</accession>
<dbReference type="Proteomes" id="UP000295431">
    <property type="component" value="Unassembled WGS sequence"/>
</dbReference>
<dbReference type="Gene3D" id="3.50.50.60">
    <property type="entry name" value="FAD/NAD(P)-binding domain"/>
    <property type="match status" value="1"/>
</dbReference>
<dbReference type="SUPFAM" id="SSF51905">
    <property type="entry name" value="FAD/NAD(P)-binding domain"/>
    <property type="match status" value="1"/>
</dbReference>
<dbReference type="InterPro" id="IPR006076">
    <property type="entry name" value="FAD-dep_OxRdtase"/>
</dbReference>
<sequence length="416" mass="42911">MGRARRRRRRDRVRVGPGLGARHDVRRRQGNARLARLTIRSGDATLEGVRILIVGGGIIGAALADRLTGGANAAEVTLVEQDRPAAGASGAGFAWLNANDPEDPAYHSLRVAALGAWRRLAGEFGDPDWFRVSGNTAWATAAPDRDRLAERVARLSALGYPAALVTADRLRGIEPSLRPAAGAVIAHYPGEGWAHGPGAVAALTARAREAGARLVTGSPATRLTLRGERVTGVRLGTGEDLAADLTVCAAGRHSPALLATAGLGLPLVDAEAPGSSAPGLTATTTPAPGLVNGVVHSPGLDLRPTPSQGLVLEAADLDGATDLATPAADLDARGAELLRRARALLPGFTAGLEAVRRCVRPLPLDGRPLVGRHLPGLYTAVTHSGMTLGPHLADLIAADLDHGEPALAAYRPDRSG</sequence>
<dbReference type="OrthoDB" id="4775411at2"/>
<keyword evidence="4" id="KW-1185">Reference proteome</keyword>
<name>A0A4R4NGH4_9ACTN</name>
<dbReference type="AlphaFoldDB" id="A0A4R4NGH4"/>
<dbReference type="PANTHER" id="PTHR13847:SF289">
    <property type="entry name" value="GLYCINE OXIDASE"/>
    <property type="match status" value="1"/>
</dbReference>
<protein>
    <submittedName>
        <fullName evidence="3">FAD-binding oxidoreductase</fullName>
    </submittedName>
</protein>
<proteinExistence type="predicted"/>
<reference evidence="3 4" key="1">
    <citation type="submission" date="2019-03" db="EMBL/GenBank/DDBJ databases">
        <title>Draft genome sequences of novel Actinobacteria.</title>
        <authorList>
            <person name="Sahin N."/>
            <person name="Ay H."/>
            <person name="Saygin H."/>
        </authorList>
    </citation>
    <scope>NUCLEOTIDE SEQUENCE [LARGE SCALE GENOMIC DNA]</scope>
    <source>
        <strain evidence="3 4">DSM 45347</strain>
    </source>
</reference>
<gene>
    <name evidence="3" type="ORF">E1284_33930</name>
</gene>
<dbReference type="Pfam" id="PF01266">
    <property type="entry name" value="DAO"/>
    <property type="match status" value="1"/>
</dbReference>
<evidence type="ECO:0000313" key="3">
    <source>
        <dbReference type="EMBL" id="TDC06417.1"/>
    </source>
</evidence>
<organism evidence="3 4">
    <name type="scientific">Actinomadura bangladeshensis</name>
    <dbReference type="NCBI Taxonomy" id="453573"/>
    <lineage>
        <taxon>Bacteria</taxon>
        <taxon>Bacillati</taxon>
        <taxon>Actinomycetota</taxon>
        <taxon>Actinomycetes</taxon>
        <taxon>Streptosporangiales</taxon>
        <taxon>Thermomonosporaceae</taxon>
        <taxon>Actinomadura</taxon>
    </lineage>
</organism>
<dbReference type="InterPro" id="IPR036188">
    <property type="entry name" value="FAD/NAD-bd_sf"/>
</dbReference>